<evidence type="ECO:0000256" key="1">
    <source>
        <dbReference type="SAM" id="MobiDB-lite"/>
    </source>
</evidence>
<accession>A0AAV4LRA8</accession>
<feature type="region of interest" description="Disordered" evidence="1">
    <location>
        <begin position="656"/>
        <end position="680"/>
    </location>
</feature>
<proteinExistence type="predicted"/>
<keyword evidence="3" id="KW-1185">Reference proteome</keyword>
<dbReference type="GeneID" id="94193623"/>
<name>A0AAV4LRA8_BABCB</name>
<comment type="caution">
    <text evidence="2">The sequence shown here is derived from an EMBL/GenBank/DDBJ whole genome shotgun (WGS) entry which is preliminary data.</text>
</comment>
<organism evidence="2 3">
    <name type="scientific">Babesia caballi</name>
    <dbReference type="NCBI Taxonomy" id="5871"/>
    <lineage>
        <taxon>Eukaryota</taxon>
        <taxon>Sar</taxon>
        <taxon>Alveolata</taxon>
        <taxon>Apicomplexa</taxon>
        <taxon>Aconoidasida</taxon>
        <taxon>Piroplasmida</taxon>
        <taxon>Babesiidae</taxon>
        <taxon>Babesia</taxon>
    </lineage>
</organism>
<reference evidence="2 3" key="1">
    <citation type="submission" date="2021-06" db="EMBL/GenBank/DDBJ databases">
        <title>Genome sequence of Babesia caballi.</title>
        <authorList>
            <person name="Yamagishi J."/>
            <person name="Kidaka T."/>
            <person name="Ochi A."/>
        </authorList>
    </citation>
    <scope>NUCLEOTIDE SEQUENCE [LARGE SCALE GENOMIC DNA]</scope>
    <source>
        <strain evidence="2">USDA-D6B2</strain>
    </source>
</reference>
<dbReference type="Proteomes" id="UP001497744">
    <property type="component" value="Unassembled WGS sequence"/>
</dbReference>
<sequence>MDGFGFKSTVAQTVGLQLRVLAPKHARPATGLGAPPLAVQLTRHVDLDGARNLRNSLAHLVDGLHNGPRQTLAQAANEPAHAALLRALDGLGHDVGEGHEALADALAGGDDAVPHVAGRLVHAVALPLVDVLVVEGELGEQAANAGADAVHSLRGELDGVAADVDGDLGDVEQRAVAEQRADATQSGVHVLVLHLLVEGAHGAPGVAKVLLLELQGRAHQLEVPRQADDAQAHAHQVAQHVQLLEVEAAPEDKVVQRDEDLLEAEVLAAGEGTVHVHLQEVALGLLARGLAAVDQNRGAGVLVQVALLGLVVDLDVADAQLEALVVAVAEADEGDGGHLEEEELLVKVVRDQTQANLGEVDLHLQAAGHGLRHEVVLRLVAVDDALRVPQQLGVQLQRSPAVALAVLRRGLARVRAAGGRQGRGPLLAAGAAALLGDAPRNFQVGAGGLHVNDDVVAAVLGGNEHSVAVAVLGRGDLDLAVAEGGRADVDHEGLDRRHGVLVQPEHDLAEAGLVQEGLLPPKVHGLAVLGREVDAVALGGRVAALVEGAHHGGLDVGALVAQHVALVALLRVPAEVVGEHEARNGGGDSAGDVVRQPADGDFFRHEADGVHLAAVLQHRVGVPADGGQADGAVNFFGDPAVDAEVQGVVLVLGGEEGEPAHDRARQALPERDAETGAVDEPPRRVYDQAQVALEGGRGDREAARVPDELQLDGRHVLDGDLNHGVGLGGAVYLGHALRPLVGAVVADLGHEAQRLVGRQRVNVRYRLTQQRQRLLNVPVRLLGVGAALVAREAVVGAEADVKLHRQSVHHAEGRVDDDVAHLHVGGERAAALHDGDHEVEEVGLGEAGAVALAHAGALVARAVDDLGPAGGVGELHPGLGAGTVLAAGHDAEGLDEVAVHGEGRRQEAHDGVGGALEGALGHGREVVVLEQHRVTGVLLLEAQIVDAGLRKVHGSGLAEVVARRVAVVQERYRRPAGLEAGDVHDVHLLVEEAQEQRHPAAVVHAHRGGEHEELVRRVGGLDLADERVAAVGAGEVLDRGLERDAAVPRERDHGGAGAVFEGRGVARGQVGLAVHQVLARLGEQASHHQIAGHGLAVGNAQLRADLGHLGRRGARDDVDARAAAVVGAHEAHHRIELVGHARPLHYPQAADAAGGAPGGLQRKHLELVPRQVHAAIGAVLDRRAGLLLGGVQVDQAALDVVRQHRNEPEQQLAEAGGDVDQNGVATGDFEHLVRHKVLPLVLAARPHRLAAPAAAAAPVQGDVVRVLQADVAPLQAGLPVADHGVEVVQPRGAADDGVALLDGEAHVLDVLAGDGEAHHGHEALAHVVEEGDLYALEVEADGDEPARSPRAVRARLGRGAGRRGRGAVGEHGGEGGQNYAEVLGVEGEVGGRGGEVEVHLEALVHADVLARAVDLEAAAQLLALADDGVHALQLAAQHVYLQKVEGAVVHGHLEHKVRAELELRRGRGVHAREGDELAVGGLEVERVRLLAGAGLLRVRLLGGEGHGAAAVREGEVAEEVHGVDAKQRDVVVGHHAVEGRLVVLVYHHQLDAVEVGRRGAAEKVVAGEGLVLTQPVLQQPAHLGLQHADLVVPAGHDVGVRGALVHEAVEQAPVHVGRVRALVVDGQHLAAEAELVARGHAHVVGGVVEADCDAVEAQIGERLAGSEERVELEPLQREADAAPALGLGRGGDAAVGAALVGGPADVLVEHVDEEGELHSGQLEHPGRGVDAEVQHAAADVADGEVRRLQHPAHDVGRAVGLLNDGRAGAEHLEVDGRLAGHVLALCVAVAEVEVAELQHEVGAQVPGVDDAAQPLGHLRAKVVAGLHRLAEKGRVGAGDVTGERRPGGVGLVACVGEDCLVLGEEEAGRRDGEAVEHVRGGGGLDDLVVGAGDEDAQNAVVQVVHQPCDVLVEVDEHDAFQSSANAHGIGHAQVHAVVALPTGSHQRLVSGARTRRSPPIGHLNPLLQRGGVGVGEQAAVAVGQLACAHFEAGDGLVVVVLHHLVRDPAHAEAGLHLALGVPEDDSRPFYVNGDESLVLFALLLGEKSGQLLEVNVAPLHFAPDGALASVLESVGADHARYAPVYPGQQLRCGDGCSFVGARLAARSVVGDQARFHRLLQRVLKLVVVLVADGRRGAAGGGGVEVREEKRHVQGGVRHHDALEAQDGADAVTGELELQGDVVHLQLEDLAALGVGDGEAGVAEHDHGLDVEGELFQRGFRRRGHGGGLDVAPAAQRGARAHQAGDDFRGDVVENRGVHGRGLHEKLLEEDVEVQALGDEVAVVVDLDGKRAQEAVPRALGATGVQAAQLGLLQLDGAGQVGELAGAVGLEVQGAEAQVYAVALVVVEHQDRRGELDVEGEERRQVFGGHAGGVALRGPELVVDGGVHAEGVQHGPGCFALVDHAGRDTEGGAAGAVRLDVNEHLEQLRYHRRDEVGLHRLELASDNQQIALASHVVGHAQVYGEDVGGVAWCQLGSVDGVKGVDGVVGLEEGHDAAVAVADIEGVQAHVEVGVVGVAVARVNGRIQVDLELQVASRDGKRVGGPAGEAADVDHELEVRKHALEVVVAGGHGVFKNLVHLHGVLYQLHLLSREHEAAGEEFRLVSFDDRGVPDIIGLRHVGWALYRR</sequence>
<feature type="compositionally biased region" description="Basic and acidic residues" evidence="1">
    <location>
        <begin position="658"/>
        <end position="680"/>
    </location>
</feature>
<evidence type="ECO:0000313" key="3">
    <source>
        <dbReference type="Proteomes" id="UP001497744"/>
    </source>
</evidence>
<protein>
    <submittedName>
        <fullName evidence="2">Uncharacterized protein</fullName>
    </submittedName>
</protein>
<gene>
    <name evidence="2" type="ORF">BcabD6B2_15770</name>
</gene>
<dbReference type="EMBL" id="BPLF01000001">
    <property type="protein sequence ID" value="GIX62142.1"/>
    <property type="molecule type" value="Genomic_DNA"/>
</dbReference>
<dbReference type="RefSeq" id="XP_067714211.1">
    <property type="nucleotide sequence ID" value="XM_067858110.1"/>
</dbReference>
<evidence type="ECO:0000313" key="2">
    <source>
        <dbReference type="EMBL" id="GIX62142.1"/>
    </source>
</evidence>